<dbReference type="CDD" id="cd11331">
    <property type="entry name" value="AmyAc_OligoGlu_like"/>
    <property type="match status" value="1"/>
</dbReference>
<dbReference type="InterPro" id="IPR045857">
    <property type="entry name" value="O16G_dom_2"/>
</dbReference>
<dbReference type="Gene3D" id="3.90.400.10">
    <property type="entry name" value="Oligo-1,6-glucosidase, Domain 2"/>
    <property type="match status" value="1"/>
</dbReference>
<evidence type="ECO:0000256" key="1">
    <source>
        <dbReference type="ARBA" id="ARBA00008061"/>
    </source>
</evidence>
<dbReference type="InterPro" id="IPR006047">
    <property type="entry name" value="GH13_cat_dom"/>
</dbReference>
<dbReference type="Pfam" id="PF00128">
    <property type="entry name" value="Alpha-amylase"/>
    <property type="match status" value="1"/>
</dbReference>
<dbReference type="STRING" id="1454001.AW08_03717"/>
<evidence type="ECO:0000313" key="6">
    <source>
        <dbReference type="Proteomes" id="UP000020218"/>
    </source>
</evidence>
<evidence type="ECO:0000259" key="4">
    <source>
        <dbReference type="SMART" id="SM00642"/>
    </source>
</evidence>
<dbReference type="FunFam" id="3.90.400.10:FF:000002">
    <property type="entry name" value="Sucrose isomerase"/>
    <property type="match status" value="1"/>
</dbReference>
<dbReference type="PATRIC" id="fig|1454001.3.peg.3753"/>
<dbReference type="InterPro" id="IPR017853">
    <property type="entry name" value="GH"/>
</dbReference>
<dbReference type="PANTHER" id="PTHR10357">
    <property type="entry name" value="ALPHA-AMYLASE FAMILY MEMBER"/>
    <property type="match status" value="1"/>
</dbReference>
<dbReference type="EMBL" id="JFAX01000036">
    <property type="protein sequence ID" value="EXI64380.1"/>
    <property type="molecule type" value="Genomic_DNA"/>
</dbReference>
<dbReference type="Gene3D" id="2.60.40.1180">
    <property type="entry name" value="Golgi alpha-mannosidase II"/>
    <property type="match status" value="1"/>
</dbReference>
<evidence type="ECO:0000256" key="2">
    <source>
        <dbReference type="ARBA" id="ARBA00022801"/>
    </source>
</evidence>
<dbReference type="InterPro" id="IPR013780">
    <property type="entry name" value="Glyco_hydro_b"/>
</dbReference>
<keyword evidence="6" id="KW-1185">Reference proteome</keyword>
<dbReference type="PANTHER" id="PTHR10357:SF179">
    <property type="entry name" value="NEUTRAL AND BASIC AMINO ACID TRANSPORT PROTEIN RBAT"/>
    <property type="match status" value="1"/>
</dbReference>
<organism evidence="5 6">
    <name type="scientific">Candidatus Accumulibacter adjunctus</name>
    <dbReference type="NCBI Taxonomy" id="1454001"/>
    <lineage>
        <taxon>Bacteria</taxon>
        <taxon>Pseudomonadati</taxon>
        <taxon>Pseudomonadota</taxon>
        <taxon>Betaproteobacteria</taxon>
        <taxon>Candidatus Accumulibacter</taxon>
    </lineage>
</organism>
<comment type="caution">
    <text evidence="5">The sequence shown here is derived from an EMBL/GenBank/DDBJ whole genome shotgun (WGS) entry which is preliminary data.</text>
</comment>
<dbReference type="GO" id="GO:0004574">
    <property type="term" value="F:oligo-1,6-glucosidase activity"/>
    <property type="evidence" value="ECO:0007669"/>
    <property type="project" value="UniProtKB-EC"/>
</dbReference>
<accession>A0A011NJ42</accession>
<reference evidence="5" key="1">
    <citation type="submission" date="2014-02" db="EMBL/GenBank/DDBJ databases">
        <title>Expanding our view of genomic diversity in Candidatus Accumulibacter clades.</title>
        <authorList>
            <person name="Skennerton C.T."/>
            <person name="Barr J.J."/>
            <person name="Slater F.R."/>
            <person name="Bond P.L."/>
            <person name="Tyson G.W."/>
        </authorList>
    </citation>
    <scope>NUCLEOTIDE SEQUENCE [LARGE SCALE GENOMIC DNA]</scope>
</reference>
<feature type="domain" description="Glycosyl hydrolase family 13 catalytic" evidence="4">
    <location>
        <begin position="15"/>
        <end position="395"/>
    </location>
</feature>
<dbReference type="SMART" id="SM00642">
    <property type="entry name" value="Aamy"/>
    <property type="match status" value="1"/>
</dbReference>
<dbReference type="SUPFAM" id="SSF51445">
    <property type="entry name" value="(Trans)glycosidases"/>
    <property type="match status" value="1"/>
</dbReference>
<keyword evidence="3 5" id="KW-0326">Glycosidase</keyword>
<keyword evidence="2 5" id="KW-0378">Hydrolase</keyword>
<sequence>MSAAANWWQTGIIYQVYPRSFQDSNGDGVGDLAGIIARLNYLHSLNVDILWLSPIYPSPMHDFGYDVADYCAIHPLFGTMADFDRLLAEVHARGMRLLLDLVPNHSSHLHPWFIASRSARDDPRRAWYIWRDPAPGGGPPNNWLSHFGGPAWTFDEASGQYYMHQFLPQQPELNHRHPEVLPAILDCMRFWLDKGVDGFRVDVIGMLLKDPLFRDEPENPSWNGVREYQRLLHVHTANLPEVHALIRRMRAFLDGWDDRLMIGELYLPNADLVRYYGDEQGAECHLPFNFQLIRAPWDAAVVRHLVDAYEAALPRHAWPNWVLGNHDQKRLASRVGSRQARVAHMLLLTLRGTPTCYYGDEIGMLDVPLPLALMQDPPALRQPEIAHLVGRDPQRTPMQWDASANAGFAAAGVRPWLPLAPDCGAHNVARQLADPSSALAFFRAMSALRRAEPALASGSYRSLDAGKPDVFAYLRGDPGNALLVLLNFAAEPRCPVLPLSCAAADLLLSTTMTPPRRVSLSQLVLAADEGMVLRLPVAGCVA</sequence>
<proteinExistence type="inferred from homology"/>
<name>A0A011NJ42_9PROT</name>
<dbReference type="SUPFAM" id="SSF51011">
    <property type="entry name" value="Glycosyl hydrolase domain"/>
    <property type="match status" value="1"/>
</dbReference>
<dbReference type="Gene3D" id="3.20.20.80">
    <property type="entry name" value="Glycosidases"/>
    <property type="match status" value="2"/>
</dbReference>
<gene>
    <name evidence="5" type="primary">malL</name>
    <name evidence="5" type="ORF">AW08_03717</name>
</gene>
<evidence type="ECO:0000313" key="5">
    <source>
        <dbReference type="EMBL" id="EXI64380.1"/>
    </source>
</evidence>
<dbReference type="GO" id="GO:0004556">
    <property type="term" value="F:alpha-amylase activity"/>
    <property type="evidence" value="ECO:0007669"/>
    <property type="project" value="TreeGrafter"/>
</dbReference>
<evidence type="ECO:0000256" key="3">
    <source>
        <dbReference type="ARBA" id="ARBA00023295"/>
    </source>
</evidence>
<comment type="similarity">
    <text evidence="1">Belongs to the glycosyl hydrolase 13 family.</text>
</comment>
<dbReference type="Proteomes" id="UP000020218">
    <property type="component" value="Unassembled WGS sequence"/>
</dbReference>
<dbReference type="EC" id="3.2.1.10" evidence="5"/>
<dbReference type="AlphaFoldDB" id="A0A011NJ42"/>
<dbReference type="GO" id="GO:0009313">
    <property type="term" value="P:oligosaccharide catabolic process"/>
    <property type="evidence" value="ECO:0007669"/>
    <property type="project" value="TreeGrafter"/>
</dbReference>
<protein>
    <submittedName>
        <fullName evidence="5">Oligo-1,6-glucosidase</fullName>
        <ecNumber evidence="5">3.2.1.10</ecNumber>
    </submittedName>
</protein>